<evidence type="ECO:0000256" key="4">
    <source>
        <dbReference type="ARBA" id="ARBA00022833"/>
    </source>
</evidence>
<dbReference type="Pfam" id="PF13662">
    <property type="entry name" value="Toprim_4"/>
    <property type="match status" value="1"/>
</dbReference>
<evidence type="ECO:0000256" key="2">
    <source>
        <dbReference type="ARBA" id="ARBA00022763"/>
    </source>
</evidence>
<dbReference type="InterPro" id="IPR006171">
    <property type="entry name" value="TOPRIM_dom"/>
</dbReference>
<dbReference type="PANTHER" id="PTHR30446">
    <property type="entry name" value="RECOMBINATION PROTEIN RECR"/>
    <property type="match status" value="1"/>
</dbReference>
<dbReference type="HAMAP" id="MF_00017">
    <property type="entry name" value="RecR"/>
    <property type="match status" value="1"/>
</dbReference>
<keyword evidence="3 7" id="KW-0863">Zinc-finger</keyword>
<dbReference type="PANTHER" id="PTHR30446:SF0">
    <property type="entry name" value="RECOMBINATION PROTEIN RECR"/>
    <property type="match status" value="1"/>
</dbReference>
<reference evidence="10" key="1">
    <citation type="submission" date="2017-09" db="EMBL/GenBank/DDBJ databases">
        <title>Depth-based differentiation of microbial function through sediment-hosted aquifers and enrichment of novel symbionts in the deep terrestrial subsurface.</title>
        <authorList>
            <person name="Probst A.J."/>
            <person name="Ladd B."/>
            <person name="Jarett J.K."/>
            <person name="Geller-Mcgrath D.E."/>
            <person name="Sieber C.M.K."/>
            <person name="Emerson J.B."/>
            <person name="Anantharaman K."/>
            <person name="Thomas B.C."/>
            <person name="Malmstrom R."/>
            <person name="Stieglmeier M."/>
            <person name="Klingl A."/>
            <person name="Woyke T."/>
            <person name="Ryan C.M."/>
            <person name="Banfield J.F."/>
        </authorList>
    </citation>
    <scope>NUCLEOTIDE SEQUENCE [LARGE SCALE GENOMIC DNA]</scope>
</reference>
<keyword evidence="6 7" id="KW-0234">DNA repair</keyword>
<keyword evidence="4 7" id="KW-0862">Zinc</keyword>
<keyword evidence="2 7" id="KW-0227">DNA damage</keyword>
<evidence type="ECO:0000256" key="7">
    <source>
        <dbReference type="HAMAP-Rule" id="MF_00017"/>
    </source>
</evidence>
<dbReference type="GO" id="GO:0006310">
    <property type="term" value="P:DNA recombination"/>
    <property type="evidence" value="ECO:0007669"/>
    <property type="project" value="UniProtKB-UniRule"/>
</dbReference>
<keyword evidence="5 7" id="KW-0233">DNA recombination</keyword>
<dbReference type="AlphaFoldDB" id="A0A2M7B8C6"/>
<comment type="similarity">
    <text evidence="7">Belongs to the RecR family.</text>
</comment>
<evidence type="ECO:0000256" key="3">
    <source>
        <dbReference type="ARBA" id="ARBA00022771"/>
    </source>
</evidence>
<dbReference type="GO" id="GO:0006281">
    <property type="term" value="P:DNA repair"/>
    <property type="evidence" value="ECO:0007669"/>
    <property type="project" value="UniProtKB-UniRule"/>
</dbReference>
<proteinExistence type="inferred from homology"/>
<dbReference type="InterPro" id="IPR000093">
    <property type="entry name" value="DNA_Rcmb_RecR"/>
</dbReference>
<sequence>MLPSPIEKFIEIFSKLPGIGPRQGTRLAFHFINAGKDKIDEAARAINNLKSLKLCSQCFAPHLNEGCLCDICKDPRRDKKFIAIIEKETDQLSLEKTKKFRGIYLILGELVKTGVLENIQKLRLNHLKSFIEKELGGQAEEIILAINPTAYGDLNALILTQELKPFAKKITRLGQGLPRGGEIEFADEETLTSAFERRS</sequence>
<organism evidence="9 10">
    <name type="scientific">Candidatus Wolfebacteria bacterium CG03_land_8_20_14_0_80_36_15</name>
    <dbReference type="NCBI Taxonomy" id="1975067"/>
    <lineage>
        <taxon>Bacteria</taxon>
        <taxon>Candidatus Wolfeibacteriota</taxon>
    </lineage>
</organism>
<dbReference type="Gene3D" id="1.10.8.420">
    <property type="entry name" value="RecR Domain 1"/>
    <property type="match status" value="1"/>
</dbReference>
<comment type="caution">
    <text evidence="9">The sequence shown here is derived from an EMBL/GenBank/DDBJ whole genome shotgun (WGS) entry which is preliminary data.</text>
</comment>
<dbReference type="PROSITE" id="PS50880">
    <property type="entry name" value="TOPRIM"/>
    <property type="match status" value="1"/>
</dbReference>
<evidence type="ECO:0000256" key="6">
    <source>
        <dbReference type="ARBA" id="ARBA00023204"/>
    </source>
</evidence>
<keyword evidence="1 7" id="KW-0479">Metal-binding</keyword>
<protein>
    <recommendedName>
        <fullName evidence="7">Recombination protein RecR</fullName>
    </recommendedName>
</protein>
<evidence type="ECO:0000256" key="5">
    <source>
        <dbReference type="ARBA" id="ARBA00023172"/>
    </source>
</evidence>
<evidence type="ECO:0000313" key="9">
    <source>
        <dbReference type="EMBL" id="PIU99318.1"/>
    </source>
</evidence>
<dbReference type="EMBL" id="PEVH01000015">
    <property type="protein sequence ID" value="PIU99318.1"/>
    <property type="molecule type" value="Genomic_DNA"/>
</dbReference>
<dbReference type="Proteomes" id="UP000230131">
    <property type="component" value="Unassembled WGS sequence"/>
</dbReference>
<accession>A0A2M7B8C6</accession>
<evidence type="ECO:0000313" key="10">
    <source>
        <dbReference type="Proteomes" id="UP000230131"/>
    </source>
</evidence>
<dbReference type="Pfam" id="PF21175">
    <property type="entry name" value="RecR_C"/>
    <property type="match status" value="1"/>
</dbReference>
<dbReference type="GO" id="GO:0003677">
    <property type="term" value="F:DNA binding"/>
    <property type="evidence" value="ECO:0007669"/>
    <property type="project" value="UniProtKB-UniRule"/>
</dbReference>
<dbReference type="GO" id="GO:0008270">
    <property type="term" value="F:zinc ion binding"/>
    <property type="evidence" value="ECO:0007669"/>
    <property type="project" value="UniProtKB-KW"/>
</dbReference>
<feature type="domain" description="Toprim" evidence="8">
    <location>
        <begin position="80"/>
        <end position="178"/>
    </location>
</feature>
<dbReference type="Pfam" id="PF21176">
    <property type="entry name" value="RecR_HhH"/>
    <property type="match status" value="1"/>
</dbReference>
<comment type="function">
    <text evidence="7">May play a role in DNA repair. It seems to be involved in an RecBC-independent recombinational process of DNA repair. It may act with RecF and RecO.</text>
</comment>
<dbReference type="InterPro" id="IPR023627">
    <property type="entry name" value="Rcmb_RecR"/>
</dbReference>
<dbReference type="SUPFAM" id="SSF111304">
    <property type="entry name" value="Recombination protein RecR"/>
    <property type="match status" value="1"/>
</dbReference>
<evidence type="ECO:0000256" key="1">
    <source>
        <dbReference type="ARBA" id="ARBA00022723"/>
    </source>
</evidence>
<evidence type="ECO:0000259" key="8">
    <source>
        <dbReference type="PROSITE" id="PS50880"/>
    </source>
</evidence>
<dbReference type="Gene3D" id="3.40.1360.10">
    <property type="match status" value="1"/>
</dbReference>
<name>A0A2M7B8C6_9BACT</name>
<comment type="caution">
    <text evidence="7">Lacks conserved residue(s) required for the propagation of feature annotation.</text>
</comment>
<gene>
    <name evidence="7" type="primary">recR</name>
    <name evidence="9" type="ORF">COS59_00390</name>
</gene>